<proteinExistence type="predicted"/>
<protein>
    <recommendedName>
        <fullName evidence="1">DUF1330 domain-containing protein</fullName>
    </recommendedName>
</protein>
<gene>
    <name evidence="2" type="ORF">XM53_00260</name>
</gene>
<dbReference type="OrthoDB" id="9806380at2"/>
<feature type="domain" description="DUF1330" evidence="1">
    <location>
        <begin position="3"/>
        <end position="94"/>
    </location>
</feature>
<dbReference type="InterPro" id="IPR011008">
    <property type="entry name" value="Dimeric_a/b-barrel"/>
</dbReference>
<dbReference type="AlphaFoldDB" id="A0A0T5NZE8"/>
<dbReference type="PANTHER" id="PTHR41521:SF4">
    <property type="entry name" value="BLR0684 PROTEIN"/>
    <property type="match status" value="1"/>
</dbReference>
<organism evidence="2 3">
    <name type="scientific">Roseovarius atlanticus</name>
    <dbReference type="NCBI Taxonomy" id="1641875"/>
    <lineage>
        <taxon>Bacteria</taxon>
        <taxon>Pseudomonadati</taxon>
        <taxon>Pseudomonadota</taxon>
        <taxon>Alphaproteobacteria</taxon>
        <taxon>Rhodobacterales</taxon>
        <taxon>Roseobacteraceae</taxon>
        <taxon>Roseovarius</taxon>
    </lineage>
</organism>
<keyword evidence="3" id="KW-1185">Reference proteome</keyword>
<dbReference type="RefSeq" id="WP_057789178.1">
    <property type="nucleotide sequence ID" value="NZ_LAXJ01000002.1"/>
</dbReference>
<dbReference type="SUPFAM" id="SSF54909">
    <property type="entry name" value="Dimeric alpha+beta barrel"/>
    <property type="match status" value="1"/>
</dbReference>
<dbReference type="Pfam" id="PF07045">
    <property type="entry name" value="DUF1330"/>
    <property type="match status" value="1"/>
</dbReference>
<dbReference type="Gene3D" id="3.30.70.100">
    <property type="match status" value="1"/>
</dbReference>
<reference evidence="2 3" key="1">
    <citation type="submission" date="2015-04" db="EMBL/GenBank/DDBJ databases">
        <title>The draft genome sequence of Roseovarius sp.R12b.</title>
        <authorList>
            <person name="Li G."/>
            <person name="Lai Q."/>
            <person name="Shao Z."/>
            <person name="Yan P."/>
        </authorList>
    </citation>
    <scope>NUCLEOTIDE SEQUENCE [LARGE SCALE GENOMIC DNA]</scope>
    <source>
        <strain evidence="2 3">R12B</strain>
    </source>
</reference>
<comment type="caution">
    <text evidence="2">The sequence shown here is derived from an EMBL/GenBank/DDBJ whole genome shotgun (WGS) entry which is preliminary data.</text>
</comment>
<dbReference type="EMBL" id="LAXJ01000002">
    <property type="protein sequence ID" value="KRS14214.1"/>
    <property type="molecule type" value="Genomic_DNA"/>
</dbReference>
<dbReference type="InterPro" id="IPR010753">
    <property type="entry name" value="DUF1330"/>
</dbReference>
<sequence length="94" mass="10368">MAAYLIARINVTDPEDYKAYASQTVALAEQFGGRFLAKGGPQTQVEGISPERHVIIEFPDHQAALDWYNSDAYQRILPIATSSSERDIVIVDGV</sequence>
<dbReference type="STRING" id="1641875.XM53_00260"/>
<dbReference type="PANTHER" id="PTHR41521">
    <property type="match status" value="1"/>
</dbReference>
<name>A0A0T5NZE8_9RHOB</name>
<evidence type="ECO:0000259" key="1">
    <source>
        <dbReference type="Pfam" id="PF07045"/>
    </source>
</evidence>
<evidence type="ECO:0000313" key="2">
    <source>
        <dbReference type="EMBL" id="KRS14214.1"/>
    </source>
</evidence>
<evidence type="ECO:0000313" key="3">
    <source>
        <dbReference type="Proteomes" id="UP000051295"/>
    </source>
</evidence>
<dbReference type="PATRIC" id="fig|1641875.4.peg.1128"/>
<accession>A0A0T5NZE8</accession>
<dbReference type="Proteomes" id="UP000051295">
    <property type="component" value="Unassembled WGS sequence"/>
</dbReference>